<evidence type="ECO:0000256" key="5">
    <source>
        <dbReference type="ARBA" id="ARBA00023002"/>
    </source>
</evidence>
<evidence type="ECO:0000256" key="1">
    <source>
        <dbReference type="ARBA" id="ARBA00004660"/>
    </source>
</evidence>
<dbReference type="InterPro" id="IPR036396">
    <property type="entry name" value="Cyt_P450_sf"/>
</dbReference>
<comment type="similarity">
    <text evidence="2 9">Belongs to the cytochrome P450 family.</text>
</comment>
<keyword evidence="5 9" id="KW-0560">Oxidoreductase</keyword>
<evidence type="ECO:0000256" key="3">
    <source>
        <dbReference type="ARBA" id="ARBA00022617"/>
    </source>
</evidence>
<dbReference type="PANTHER" id="PTHR46696:SF1">
    <property type="entry name" value="CYTOCHROME P450 YJIB-RELATED"/>
    <property type="match status" value="1"/>
</dbReference>
<dbReference type="GO" id="GO:0020037">
    <property type="term" value="F:heme binding"/>
    <property type="evidence" value="ECO:0007669"/>
    <property type="project" value="InterPro"/>
</dbReference>
<evidence type="ECO:0000256" key="2">
    <source>
        <dbReference type="ARBA" id="ARBA00010617"/>
    </source>
</evidence>
<protein>
    <submittedName>
        <fullName evidence="10">Cytochrome P450</fullName>
    </submittedName>
</protein>
<proteinExistence type="inferred from homology"/>
<evidence type="ECO:0000256" key="7">
    <source>
        <dbReference type="ARBA" id="ARBA00023033"/>
    </source>
</evidence>
<comment type="function">
    <text evidence="8">Involved in the coupling of aromatic side chains of the heptapeptide of vancomycin.</text>
</comment>
<organism evidence="10 11">
    <name type="scientific">Amycolatopsis mediterranei (strain U-32)</name>
    <dbReference type="NCBI Taxonomy" id="749927"/>
    <lineage>
        <taxon>Bacteria</taxon>
        <taxon>Bacillati</taxon>
        <taxon>Actinomycetota</taxon>
        <taxon>Actinomycetes</taxon>
        <taxon>Pseudonocardiales</taxon>
        <taxon>Pseudonocardiaceae</taxon>
        <taxon>Amycolatopsis</taxon>
    </lineage>
</organism>
<comment type="pathway">
    <text evidence="1">Antibiotic biosynthesis; vancomycin biosynthesis.</text>
</comment>
<keyword evidence="7 9" id="KW-0503">Monooxygenase</keyword>
<dbReference type="AlphaFoldDB" id="A0A0H3DBC4"/>
<evidence type="ECO:0000256" key="9">
    <source>
        <dbReference type="RuleBase" id="RU000461"/>
    </source>
</evidence>
<reference evidence="10 11" key="1">
    <citation type="journal article" date="2010" name="Cell Res.">
        <title>Complete genome sequence of the rifamycin SV-producing Amycolatopsis mediterranei U32 revealed its genetic characteristics in phylogeny and metabolism.</title>
        <authorList>
            <person name="Zhao W."/>
            <person name="Zhong Y."/>
            <person name="Yuan H."/>
            <person name="Wang J."/>
            <person name="Zheng H."/>
            <person name="Wang Y."/>
            <person name="Cen X."/>
            <person name="Xu F."/>
            <person name="Bai J."/>
            <person name="Han X."/>
            <person name="Lu G."/>
            <person name="Zhu Y."/>
            <person name="Shao Z."/>
            <person name="Yan H."/>
            <person name="Li C."/>
            <person name="Peng N."/>
            <person name="Zhang Z."/>
            <person name="Zhang Y."/>
            <person name="Lin W."/>
            <person name="Fan Y."/>
            <person name="Qin Z."/>
            <person name="Hu Y."/>
            <person name="Zhu B."/>
            <person name="Wang S."/>
            <person name="Ding X."/>
            <person name="Zhao G.P."/>
        </authorList>
    </citation>
    <scope>NUCLEOTIDE SEQUENCE [LARGE SCALE GENOMIC DNA]</scope>
    <source>
        <strain evidence="11">U-32</strain>
    </source>
</reference>
<dbReference type="EMBL" id="CP002000">
    <property type="protein sequence ID" value="ADJ47383.1"/>
    <property type="molecule type" value="Genomic_DNA"/>
</dbReference>
<dbReference type="eggNOG" id="COG2124">
    <property type="taxonomic scope" value="Bacteria"/>
</dbReference>
<evidence type="ECO:0000313" key="11">
    <source>
        <dbReference type="Proteomes" id="UP000000328"/>
    </source>
</evidence>
<dbReference type="PRINTS" id="PR00359">
    <property type="entry name" value="BP450"/>
</dbReference>
<accession>A0A0H3DBC4</accession>
<dbReference type="GO" id="GO:0016705">
    <property type="term" value="F:oxidoreductase activity, acting on paired donors, with incorporation or reduction of molecular oxygen"/>
    <property type="evidence" value="ECO:0007669"/>
    <property type="project" value="InterPro"/>
</dbReference>
<evidence type="ECO:0000256" key="4">
    <source>
        <dbReference type="ARBA" id="ARBA00022723"/>
    </source>
</evidence>
<evidence type="ECO:0000313" key="10">
    <source>
        <dbReference type="EMBL" id="ADJ47383.1"/>
    </source>
</evidence>
<dbReference type="Gene3D" id="1.10.630.10">
    <property type="entry name" value="Cytochrome P450"/>
    <property type="match status" value="1"/>
</dbReference>
<evidence type="ECO:0000256" key="6">
    <source>
        <dbReference type="ARBA" id="ARBA00023004"/>
    </source>
</evidence>
<dbReference type="PANTHER" id="PTHR46696">
    <property type="entry name" value="P450, PUTATIVE (EUROFUNG)-RELATED"/>
    <property type="match status" value="1"/>
</dbReference>
<dbReference type="InterPro" id="IPR017972">
    <property type="entry name" value="Cyt_P450_CS"/>
</dbReference>
<dbReference type="PRINTS" id="PR00385">
    <property type="entry name" value="P450"/>
</dbReference>
<keyword evidence="4 9" id="KW-0479">Metal-binding</keyword>
<dbReference type="SUPFAM" id="SSF48264">
    <property type="entry name" value="Cytochrome P450"/>
    <property type="match status" value="1"/>
</dbReference>
<keyword evidence="3 9" id="KW-0349">Heme</keyword>
<sequence length="341" mass="37851">MVLGDRRFSRAMAVAADVPRMTPGKLDSGIIVRDPPEHTRLRKLVAKAFTHRRVEQLRVRIRLQAEQLVDAMVARGMPVDLVEHFALSLPVAVICELIGVPPADRPQFRSWSDAFLSTNSTTARQFETNRAGFREYMSGLIAARRAVPAEDLMTALIEARDEHDRLSELELIDMCNGLLVAGHETTASQIPNFVHVLLAHPERLAELRADLELVPVAVEELMRLVPLSYGPGFPRYATQDVEVGGVLVRAGEPVVVDFASANRDPRRFADPDVLRFDRRDNPHLGFGHGVHHCLGAQLARVELQEGLRALIGKLPGLRVAGKVVWKVEMPVRGARVLPIGW</sequence>
<dbReference type="GO" id="GO:0005506">
    <property type="term" value="F:iron ion binding"/>
    <property type="evidence" value="ECO:0007669"/>
    <property type="project" value="InterPro"/>
</dbReference>
<name>A0A0H3DBC4_AMYMU</name>
<dbReference type="Pfam" id="PF00067">
    <property type="entry name" value="p450"/>
    <property type="match status" value="1"/>
</dbReference>
<dbReference type="PROSITE" id="PS00086">
    <property type="entry name" value="CYTOCHROME_P450"/>
    <property type="match status" value="1"/>
</dbReference>
<dbReference type="HOGENOM" id="CLU_033716_1_1_11"/>
<dbReference type="KEGG" id="amd:AMED_5630"/>
<dbReference type="GO" id="GO:0004497">
    <property type="term" value="F:monooxygenase activity"/>
    <property type="evidence" value="ECO:0007669"/>
    <property type="project" value="UniProtKB-KW"/>
</dbReference>
<dbReference type="InterPro" id="IPR001128">
    <property type="entry name" value="Cyt_P450"/>
</dbReference>
<dbReference type="InterPro" id="IPR002397">
    <property type="entry name" value="Cyt_P450_B"/>
</dbReference>
<dbReference type="OrthoDB" id="141712at2"/>
<evidence type="ECO:0000256" key="8">
    <source>
        <dbReference type="ARBA" id="ARBA00055433"/>
    </source>
</evidence>
<dbReference type="PATRIC" id="fig|749927.5.peg.5842"/>
<gene>
    <name evidence="10" type="ordered locus">AMED_5630</name>
</gene>
<dbReference type="FunFam" id="1.10.630.10:FF:000018">
    <property type="entry name" value="Cytochrome P450 monooxygenase"/>
    <property type="match status" value="1"/>
</dbReference>
<dbReference type="Proteomes" id="UP000000328">
    <property type="component" value="Chromosome"/>
</dbReference>
<dbReference type="CDD" id="cd11031">
    <property type="entry name" value="Cyp158A-like"/>
    <property type="match status" value="1"/>
</dbReference>
<keyword evidence="6 9" id="KW-0408">Iron</keyword>